<proteinExistence type="inferred from homology"/>
<comment type="caution">
    <text evidence="7">The sequence shown here is derived from an EMBL/GenBank/DDBJ whole genome shotgun (WGS) entry which is preliminary data.</text>
</comment>
<feature type="active site" description="Nucleophile" evidence="5">
    <location>
        <position position="238"/>
    </location>
</feature>
<evidence type="ECO:0000259" key="6">
    <source>
        <dbReference type="PROSITE" id="PS51165"/>
    </source>
</evidence>
<comment type="similarity">
    <text evidence="1 5">Belongs to the pseudouridine synthase Pus10 family.</text>
</comment>
<sequence>MDKDEHIYQDEIIKISEKVINDGYVCNRCLGRQFVNLWGNIGNEERGRRIKNILRDYYKIDHISNVCWICGGFLDDLDEWVRRCIDISKDYEYDTFLVGTHISGLLHETEEYLWEKTGARYTESIKAEINREIGKRIEKVTGKNVDFVKPDILFLIDIPLDKVTIKVKPVYIYGRYKKYVRDIPQTKWPCRACGGVGCYVCNYTGKKYLESVEELIGKHALKSFLGEFTKFHGAGREDIDVRMLGNGRPFVLEIINPKKRFLDLTQIENDINKYEKDKIEVSNIRFADKEEISYLKSLKVDKIYKCDVTFDRILDKKDIIKAIGSMNGVILKQRTPTRVLHRRKDLIRERRVNWIKLVDYTGDSAVLEISCEGGTYVKELITGDYGRTIPNLSDLLDVTATVKTLDVISFK</sequence>
<dbReference type="Gene3D" id="3.30.70.3190">
    <property type="match status" value="1"/>
</dbReference>
<evidence type="ECO:0000256" key="5">
    <source>
        <dbReference type="HAMAP-Rule" id="MF_01893"/>
    </source>
</evidence>
<dbReference type="Pfam" id="PF22023">
    <property type="entry name" value="Pus10_THUMP_arc"/>
    <property type="match status" value="1"/>
</dbReference>
<dbReference type="InterPro" id="IPR020103">
    <property type="entry name" value="PsdUridine_synth_cat_dom_sf"/>
</dbReference>
<dbReference type="SMART" id="SM00981">
    <property type="entry name" value="THUMP"/>
    <property type="match status" value="1"/>
</dbReference>
<dbReference type="SUPFAM" id="SSF55120">
    <property type="entry name" value="Pseudouridine synthase"/>
    <property type="match status" value="1"/>
</dbReference>
<dbReference type="PROSITE" id="PS51165">
    <property type="entry name" value="THUMP"/>
    <property type="match status" value="1"/>
</dbReference>
<organism evidence="7 8">
    <name type="scientific">Methanoliparum thermophilum</name>
    <dbReference type="NCBI Taxonomy" id="2491083"/>
    <lineage>
        <taxon>Archaea</taxon>
        <taxon>Methanobacteriati</taxon>
        <taxon>Methanobacteriota</taxon>
        <taxon>Candidatus Methanoliparia</taxon>
        <taxon>Candidatus Methanoliparales</taxon>
        <taxon>Candidatus Methanoliparaceae</taxon>
        <taxon>Candidatus Methanoliparum</taxon>
    </lineage>
</organism>
<dbReference type="EC" id="5.4.99.25" evidence="5"/>
<reference evidence="7 8" key="1">
    <citation type="journal article" date="2019" name="Nat. Microbiol.">
        <title>Wide diversity of methane and short-chain alkane metabolisms in uncultured archaea.</title>
        <authorList>
            <person name="Borrel G."/>
            <person name="Adam P.S."/>
            <person name="McKay L.J."/>
            <person name="Chen L.X."/>
            <person name="Sierra-Garcia I.N."/>
            <person name="Sieber C.M."/>
            <person name="Letourneur Q."/>
            <person name="Ghozlane A."/>
            <person name="Andersen G.L."/>
            <person name="Li W.J."/>
            <person name="Hallam S.J."/>
            <person name="Muyzer G."/>
            <person name="de Oliveira V.M."/>
            <person name="Inskeep W.P."/>
            <person name="Banfield J.F."/>
            <person name="Gribaldo S."/>
        </authorList>
    </citation>
    <scope>NUCLEOTIDE SEQUENCE [LARGE SCALE GENOMIC DNA]</scope>
    <source>
        <strain evidence="7">NM1a</strain>
    </source>
</reference>
<name>A0A520KS64_METT2</name>
<dbReference type="Pfam" id="PF21238">
    <property type="entry name" value="Pus10_C"/>
    <property type="match status" value="1"/>
</dbReference>
<evidence type="ECO:0000313" key="7">
    <source>
        <dbReference type="EMBL" id="RZN64622.1"/>
    </source>
</evidence>
<dbReference type="Proteomes" id="UP000317158">
    <property type="component" value="Unassembled WGS sequence"/>
</dbReference>
<comment type="catalytic activity">
    <reaction evidence="5">
        <text>uridine(55) in tRNA = pseudouridine(55) in tRNA</text>
        <dbReference type="Rhea" id="RHEA:42532"/>
        <dbReference type="Rhea" id="RHEA-COMP:10101"/>
        <dbReference type="Rhea" id="RHEA-COMP:10102"/>
        <dbReference type="ChEBI" id="CHEBI:65314"/>
        <dbReference type="ChEBI" id="CHEBI:65315"/>
        <dbReference type="EC" id="5.4.99.25"/>
    </reaction>
</comment>
<accession>A0A520KS64</accession>
<evidence type="ECO:0000256" key="1">
    <source>
        <dbReference type="ARBA" id="ARBA00009652"/>
    </source>
</evidence>
<feature type="binding site" evidence="5">
    <location>
        <position position="304"/>
    </location>
    <ligand>
        <name>substrate</name>
    </ligand>
</feature>
<dbReference type="PANTHER" id="PTHR21568:SF0">
    <property type="entry name" value="TRNA PSEUDOURIDINE SYNTHASE PUS10"/>
    <property type="match status" value="1"/>
</dbReference>
<comment type="catalytic activity">
    <reaction evidence="5">
        <text>uridine(54) in tRNA = pseudouridine(54) in tRNA</text>
        <dbReference type="Rhea" id="RHEA:57876"/>
        <dbReference type="Rhea" id="RHEA-COMP:10193"/>
        <dbReference type="Rhea" id="RHEA-COMP:14141"/>
        <dbReference type="ChEBI" id="CHEBI:65314"/>
        <dbReference type="ChEBI" id="CHEBI:65315"/>
    </reaction>
</comment>
<evidence type="ECO:0000256" key="2">
    <source>
        <dbReference type="ARBA" id="ARBA00022694"/>
    </source>
</evidence>
<dbReference type="GO" id="GO:0160148">
    <property type="term" value="F:tRNA pseudouridine(55) synthase activity"/>
    <property type="evidence" value="ECO:0007669"/>
    <property type="project" value="UniProtKB-EC"/>
</dbReference>
<dbReference type="FunFam" id="3.30.70.2510:FF:000001">
    <property type="entry name" value="tRNA pseudouridine synthase Pus10"/>
    <property type="match status" value="1"/>
</dbReference>
<keyword evidence="3 5" id="KW-0694">RNA-binding</keyword>
<dbReference type="InterPro" id="IPR039894">
    <property type="entry name" value="Pus10-like"/>
</dbReference>
<dbReference type="HAMAP" id="MF_01893">
    <property type="entry name" value="Pus10_arch"/>
    <property type="match status" value="1"/>
</dbReference>
<dbReference type="InterPro" id="IPR048741">
    <property type="entry name" value="Pus10-like_C"/>
</dbReference>
<feature type="domain" description="THUMP" evidence="6">
    <location>
        <begin position="48"/>
        <end position="169"/>
    </location>
</feature>
<dbReference type="GO" id="GO:0031119">
    <property type="term" value="P:tRNA pseudouridine synthesis"/>
    <property type="evidence" value="ECO:0007669"/>
    <property type="project" value="UniProtKB-UniRule"/>
</dbReference>
<dbReference type="EMBL" id="RXIF01000006">
    <property type="protein sequence ID" value="RZN64622.1"/>
    <property type="molecule type" value="Genomic_DNA"/>
</dbReference>
<dbReference type="PANTHER" id="PTHR21568">
    <property type="entry name" value="TRNA PSEUDOURIDINE SYNTHASE PUS10"/>
    <property type="match status" value="1"/>
</dbReference>
<evidence type="ECO:0000256" key="3">
    <source>
        <dbReference type="ARBA" id="ARBA00022884"/>
    </source>
</evidence>
<keyword evidence="2 5" id="KW-0819">tRNA processing</keyword>
<dbReference type="NCBIfam" id="TIGR01213">
    <property type="entry name" value="pseudo_Pus10arc"/>
    <property type="match status" value="1"/>
</dbReference>
<protein>
    <recommendedName>
        <fullName evidence="5">tRNA pseudouridine synthase Pus10</fullName>
        <ecNumber evidence="5">5.4.99.25</ecNumber>
    </recommendedName>
    <alternativeName>
        <fullName evidence="5">tRNA pseudouridine 54/55 synthase</fullName>
        <shortName evidence="5">Psi54/55 synthase</shortName>
    </alternativeName>
</protein>
<dbReference type="GO" id="GO:0000049">
    <property type="term" value="F:tRNA binding"/>
    <property type="evidence" value="ECO:0007669"/>
    <property type="project" value="InterPro"/>
</dbReference>
<comment type="function">
    <text evidence="5">Responsible for synthesis of pseudouridine from uracil-54 and uracil-55 in the psi GC loop of transfer RNAs.</text>
</comment>
<evidence type="ECO:0000256" key="4">
    <source>
        <dbReference type="ARBA" id="ARBA00023235"/>
    </source>
</evidence>
<dbReference type="AlphaFoldDB" id="A0A520KS64"/>
<dbReference type="InterPro" id="IPR004114">
    <property type="entry name" value="THUMP_dom"/>
</dbReference>
<keyword evidence="4 5" id="KW-0413">Isomerase</keyword>
<feature type="binding site" evidence="5">
    <location>
        <position position="376"/>
    </location>
    <ligand>
        <name>substrate</name>
    </ligand>
</feature>
<dbReference type="InterPro" id="IPR005912">
    <property type="entry name" value="Pus10"/>
</dbReference>
<evidence type="ECO:0000313" key="8">
    <source>
        <dbReference type="Proteomes" id="UP000317158"/>
    </source>
</evidence>
<dbReference type="Gene3D" id="3.30.70.2510">
    <property type="match status" value="1"/>
</dbReference>
<dbReference type="InterPro" id="IPR055174">
    <property type="entry name" value="Pus10_THUMP_arc"/>
</dbReference>
<gene>
    <name evidence="5" type="primary">pus10</name>
    <name evidence="7" type="ORF">EF806_04635</name>
</gene>